<reference evidence="3" key="1">
    <citation type="submission" date="2025-08" db="UniProtKB">
        <authorList>
            <consortium name="RefSeq"/>
        </authorList>
    </citation>
    <scope>IDENTIFICATION</scope>
    <source>
        <tissue evidence="3">Whole Larva</tissue>
    </source>
</reference>
<feature type="signal peptide" evidence="1">
    <location>
        <begin position="1"/>
        <end position="19"/>
    </location>
</feature>
<protein>
    <submittedName>
        <fullName evidence="3">Uncharacterized protein LOC108559453</fullName>
    </submittedName>
</protein>
<evidence type="ECO:0000313" key="2">
    <source>
        <dbReference type="Proteomes" id="UP000695000"/>
    </source>
</evidence>
<name>A0ABM1MCD7_NICVS</name>
<sequence length="136" mass="15348">MRIVLAVVVLAITLISAEAWSELKLKLSNNAQNCKESSQVDPDLITKAQKGEFVEDPKYMNYTFCLTKAMNILDAEGNFKEKNLLTNLLDNVHSMLKSCEAESEKETGNGKRSFIYLRCLQDSFLNDVNMSKNAFD</sequence>
<keyword evidence="1" id="KW-0732">Signal</keyword>
<keyword evidence="2" id="KW-1185">Reference proteome</keyword>
<dbReference type="SMART" id="SM00708">
    <property type="entry name" value="PhBP"/>
    <property type="match status" value="1"/>
</dbReference>
<dbReference type="Gene3D" id="1.10.238.20">
    <property type="entry name" value="Pheromone/general odorant binding protein domain"/>
    <property type="match status" value="1"/>
</dbReference>
<gene>
    <name evidence="3" type="primary">LOC108559453</name>
</gene>
<dbReference type="InterPro" id="IPR006170">
    <property type="entry name" value="PBP/GOBP"/>
</dbReference>
<accession>A0ABM1MCD7</accession>
<organism evidence="2 3">
    <name type="scientific">Nicrophorus vespilloides</name>
    <name type="common">Boreal carrion beetle</name>
    <dbReference type="NCBI Taxonomy" id="110193"/>
    <lineage>
        <taxon>Eukaryota</taxon>
        <taxon>Metazoa</taxon>
        <taxon>Ecdysozoa</taxon>
        <taxon>Arthropoda</taxon>
        <taxon>Hexapoda</taxon>
        <taxon>Insecta</taxon>
        <taxon>Pterygota</taxon>
        <taxon>Neoptera</taxon>
        <taxon>Endopterygota</taxon>
        <taxon>Coleoptera</taxon>
        <taxon>Polyphaga</taxon>
        <taxon>Staphyliniformia</taxon>
        <taxon>Silphidae</taxon>
        <taxon>Nicrophorinae</taxon>
        <taxon>Nicrophorus</taxon>
    </lineage>
</organism>
<dbReference type="Pfam" id="PF01395">
    <property type="entry name" value="PBP_GOBP"/>
    <property type="match status" value="1"/>
</dbReference>
<evidence type="ECO:0000256" key="1">
    <source>
        <dbReference type="SAM" id="SignalP"/>
    </source>
</evidence>
<dbReference type="SUPFAM" id="SSF47565">
    <property type="entry name" value="Insect pheromone/odorant-binding proteins"/>
    <property type="match status" value="1"/>
</dbReference>
<dbReference type="Proteomes" id="UP000695000">
    <property type="component" value="Unplaced"/>
</dbReference>
<dbReference type="CDD" id="cd23992">
    <property type="entry name" value="PBP_GOBP"/>
    <property type="match status" value="1"/>
</dbReference>
<proteinExistence type="predicted"/>
<feature type="chain" id="PRO_5045234787" evidence="1">
    <location>
        <begin position="20"/>
        <end position="136"/>
    </location>
</feature>
<dbReference type="RefSeq" id="XP_017772237.1">
    <property type="nucleotide sequence ID" value="XM_017916748.1"/>
</dbReference>
<dbReference type="GeneID" id="108559453"/>
<evidence type="ECO:0000313" key="3">
    <source>
        <dbReference type="RefSeq" id="XP_017772237.1"/>
    </source>
</evidence>
<dbReference type="InterPro" id="IPR036728">
    <property type="entry name" value="PBP_GOBP_sf"/>
</dbReference>